<evidence type="ECO:0000256" key="2">
    <source>
        <dbReference type="ARBA" id="ARBA00004496"/>
    </source>
</evidence>
<dbReference type="InterPro" id="IPR011009">
    <property type="entry name" value="Kinase-like_dom_sf"/>
</dbReference>
<protein>
    <recommendedName>
        <fullName evidence="3">IkappaB kinase</fullName>
        <ecNumber evidence="3">2.7.11.10</ecNumber>
    </recommendedName>
</protein>
<dbReference type="SMART" id="SM00220">
    <property type="entry name" value="S_TKc"/>
    <property type="match status" value="1"/>
</dbReference>
<dbReference type="InterPro" id="IPR000719">
    <property type="entry name" value="Prot_kinase_dom"/>
</dbReference>
<evidence type="ECO:0000256" key="6">
    <source>
        <dbReference type="ARBA" id="ARBA00022553"/>
    </source>
</evidence>
<dbReference type="Gene3D" id="1.10.510.10">
    <property type="entry name" value="Transferase(Phosphotransferase) domain 1"/>
    <property type="match status" value="1"/>
</dbReference>
<keyword evidence="6" id="KW-0597">Phosphoprotein</keyword>
<dbReference type="PROSITE" id="PS50011">
    <property type="entry name" value="PROTEIN_KINASE_DOM"/>
    <property type="match status" value="1"/>
</dbReference>
<dbReference type="PANTHER" id="PTHR22969:SF17">
    <property type="entry name" value="INHIBITOR OF NUCLEAR FACTOR KAPPA-B KINASE SUBUNIT BETA"/>
    <property type="match status" value="1"/>
</dbReference>
<keyword evidence="5" id="KW-0723">Serine/threonine-protein kinase</keyword>
<keyword evidence="8" id="KW-0547">Nucleotide-binding</keyword>
<gene>
    <name evidence="13" type="ORF">OFUS_LOCUS19488</name>
</gene>
<dbReference type="InterPro" id="IPR008271">
    <property type="entry name" value="Ser/Thr_kinase_AS"/>
</dbReference>
<dbReference type="GO" id="GO:0005524">
    <property type="term" value="F:ATP binding"/>
    <property type="evidence" value="ECO:0007669"/>
    <property type="project" value="UniProtKB-KW"/>
</dbReference>
<reference evidence="13" key="1">
    <citation type="submission" date="2022-03" db="EMBL/GenBank/DDBJ databases">
        <authorList>
            <person name="Martin C."/>
        </authorList>
    </citation>
    <scope>NUCLEOTIDE SEQUENCE</scope>
</reference>
<evidence type="ECO:0000256" key="7">
    <source>
        <dbReference type="ARBA" id="ARBA00022679"/>
    </source>
</evidence>
<dbReference type="InterPro" id="IPR046375">
    <property type="entry name" value="IKBKB_SDD_sf"/>
</dbReference>
<evidence type="ECO:0000313" key="14">
    <source>
        <dbReference type="Proteomes" id="UP000749559"/>
    </source>
</evidence>
<dbReference type="EC" id="2.7.11.10" evidence="3"/>
<evidence type="ECO:0000256" key="12">
    <source>
        <dbReference type="ARBA" id="ARBA00048789"/>
    </source>
</evidence>
<evidence type="ECO:0000256" key="9">
    <source>
        <dbReference type="ARBA" id="ARBA00022777"/>
    </source>
</evidence>
<comment type="catalytic activity">
    <reaction evidence="12">
        <text>L-seryl-[I-kappa-B protein] + ATP = O-phospho-L-seryl-[I-kappa-B protein] + ADP + H(+)</text>
        <dbReference type="Rhea" id="RHEA:19073"/>
        <dbReference type="Rhea" id="RHEA-COMP:13698"/>
        <dbReference type="Rhea" id="RHEA-COMP:13699"/>
        <dbReference type="ChEBI" id="CHEBI:15378"/>
        <dbReference type="ChEBI" id="CHEBI:29999"/>
        <dbReference type="ChEBI" id="CHEBI:30616"/>
        <dbReference type="ChEBI" id="CHEBI:83421"/>
        <dbReference type="ChEBI" id="CHEBI:456216"/>
        <dbReference type="EC" id="2.7.11.10"/>
    </reaction>
</comment>
<dbReference type="PROSITE" id="PS00108">
    <property type="entry name" value="PROTEIN_KINASE_ST"/>
    <property type="match status" value="1"/>
</dbReference>
<dbReference type="GO" id="GO:0008385">
    <property type="term" value="C:IkappaB kinase complex"/>
    <property type="evidence" value="ECO:0007669"/>
    <property type="project" value="TreeGrafter"/>
</dbReference>
<accession>A0A8J1XYQ3</accession>
<dbReference type="AlphaFoldDB" id="A0A8J1XYQ3"/>
<dbReference type="GO" id="GO:0005634">
    <property type="term" value="C:nucleus"/>
    <property type="evidence" value="ECO:0007669"/>
    <property type="project" value="UniProtKB-SubCell"/>
</dbReference>
<sequence>MMEGKEPDDDGWRQGGIIGNGGFGMVELWINEELNRKIALKKCRLLTEMNEKHKSRWALEVQIMRRLHHTNVVKAGEVPKKMDVSPGEMPVLAMEYCSGGDLRKVLNKPRNCCGLRECDVRSIAHDIASGLDYLHSNRIIHRDLKPENVVLQEVDDKIVYKLIDLGYAKDLDAGSVCTSFVGTLQYLAPELYDGSAYTCRTVDFWSFGTMLFECVCGFRPFLPNLTPVQWQQKVSLKQPDDICVMFGPNSEVIYSKDLPKPNQLCRITEMQLQDWFKLMLMWDPKHRGGPKDEKKKKQKCFILMNEILQYKIIKCLDVAQNILYNIAIQSRTTLQEVQESLAENTKIPVSQQMLLLASGLSPDPSQPATQCLSDRDEDWIVFLFKRDETYYHNPKKQSYLPENVAFMAKNPSMLLPYPTQKKSWGCAYDWCRDQAKAHNRLLQAQRATMLHLLRLNTSALQLKNEVIQNNNRLAVETEFVQQSQAIDMEEYEKQKNGGLYSEKMFKAWRKMRDEITTFTKLRDSVTKLEEQTTSLNQRVVELQRSPYAKSKQKDSLLVMDELEKKALQLYEDLVKKPKDQRTMMSDNSNMVKILFRCLKQQEILTNELYQHLGKLASCRCEISVLISPLEHALLNIKAALNKLSLHQHQRQQDIWKLVKVATNQAKMTSVGKTEEIGPLNAQESAKYTTNPSIQTEPTSSILEKNKEESLLLIDRNQSTRHRLTDLLTSFQDPAMTSSMHSDINDWHFLDEHNS</sequence>
<evidence type="ECO:0000256" key="8">
    <source>
        <dbReference type="ARBA" id="ARBA00022741"/>
    </source>
</evidence>
<keyword evidence="9" id="KW-0418">Kinase</keyword>
<keyword evidence="4" id="KW-0963">Cytoplasm</keyword>
<dbReference type="Pfam" id="PF18397">
    <property type="entry name" value="IKBKB_SDD"/>
    <property type="match status" value="1"/>
</dbReference>
<dbReference type="EMBL" id="CAIIXF020000009">
    <property type="protein sequence ID" value="CAH1794862.1"/>
    <property type="molecule type" value="Genomic_DNA"/>
</dbReference>
<dbReference type="InterPro" id="IPR051180">
    <property type="entry name" value="IKK"/>
</dbReference>
<proteinExistence type="predicted"/>
<dbReference type="GO" id="GO:0008384">
    <property type="term" value="F:IkappaB kinase activity"/>
    <property type="evidence" value="ECO:0007669"/>
    <property type="project" value="UniProtKB-EC"/>
</dbReference>
<keyword evidence="14" id="KW-1185">Reference proteome</keyword>
<evidence type="ECO:0000313" key="13">
    <source>
        <dbReference type="EMBL" id="CAH1794862.1"/>
    </source>
</evidence>
<dbReference type="Gene3D" id="3.10.20.90">
    <property type="entry name" value="Phosphatidylinositol 3-kinase Catalytic Subunit, Chain A, domain 1"/>
    <property type="match status" value="1"/>
</dbReference>
<keyword evidence="7" id="KW-0808">Transferase</keyword>
<evidence type="ECO:0000256" key="3">
    <source>
        <dbReference type="ARBA" id="ARBA00012442"/>
    </source>
</evidence>
<keyword evidence="10" id="KW-0067">ATP-binding</keyword>
<keyword evidence="11" id="KW-0539">Nucleus</keyword>
<evidence type="ECO:0000256" key="4">
    <source>
        <dbReference type="ARBA" id="ARBA00022490"/>
    </source>
</evidence>
<dbReference type="OrthoDB" id="267381at2759"/>
<dbReference type="SUPFAM" id="SSF56112">
    <property type="entry name" value="Protein kinase-like (PK-like)"/>
    <property type="match status" value="1"/>
</dbReference>
<dbReference type="Gene3D" id="1.20.1270.250">
    <property type="match status" value="1"/>
</dbReference>
<dbReference type="Pfam" id="PF00069">
    <property type="entry name" value="Pkinase"/>
    <property type="match status" value="1"/>
</dbReference>
<evidence type="ECO:0000256" key="1">
    <source>
        <dbReference type="ARBA" id="ARBA00004123"/>
    </source>
</evidence>
<evidence type="ECO:0000256" key="5">
    <source>
        <dbReference type="ARBA" id="ARBA00022527"/>
    </source>
</evidence>
<dbReference type="FunFam" id="1.10.510.10:FF:000147">
    <property type="entry name" value="Inhibitor of nuclear factor kappa-B kinase subunit beta"/>
    <property type="match status" value="1"/>
</dbReference>
<evidence type="ECO:0000256" key="11">
    <source>
        <dbReference type="ARBA" id="ARBA00023242"/>
    </source>
</evidence>
<comment type="caution">
    <text evidence="13">The sequence shown here is derived from an EMBL/GenBank/DDBJ whole genome shotgun (WGS) entry which is preliminary data.</text>
</comment>
<dbReference type="Proteomes" id="UP000749559">
    <property type="component" value="Unassembled WGS sequence"/>
</dbReference>
<name>A0A8J1XYQ3_OWEFU</name>
<dbReference type="PANTHER" id="PTHR22969">
    <property type="entry name" value="IKB KINASE"/>
    <property type="match status" value="1"/>
</dbReference>
<dbReference type="GO" id="GO:0045944">
    <property type="term" value="P:positive regulation of transcription by RNA polymerase II"/>
    <property type="evidence" value="ECO:0007669"/>
    <property type="project" value="TreeGrafter"/>
</dbReference>
<organism evidence="13 14">
    <name type="scientific">Owenia fusiformis</name>
    <name type="common">Polychaete worm</name>
    <dbReference type="NCBI Taxonomy" id="6347"/>
    <lineage>
        <taxon>Eukaryota</taxon>
        <taxon>Metazoa</taxon>
        <taxon>Spiralia</taxon>
        <taxon>Lophotrochozoa</taxon>
        <taxon>Annelida</taxon>
        <taxon>Polychaeta</taxon>
        <taxon>Sedentaria</taxon>
        <taxon>Canalipalpata</taxon>
        <taxon>Sabellida</taxon>
        <taxon>Oweniida</taxon>
        <taxon>Oweniidae</taxon>
        <taxon>Owenia</taxon>
    </lineage>
</organism>
<evidence type="ECO:0000256" key="10">
    <source>
        <dbReference type="ARBA" id="ARBA00022840"/>
    </source>
</evidence>
<comment type="subcellular location">
    <subcellularLocation>
        <location evidence="2">Cytoplasm</location>
    </subcellularLocation>
    <subcellularLocation>
        <location evidence="1">Nucleus</location>
    </subcellularLocation>
</comment>
<dbReference type="GO" id="GO:0033209">
    <property type="term" value="P:tumor necrosis factor-mediated signaling pathway"/>
    <property type="evidence" value="ECO:0007669"/>
    <property type="project" value="TreeGrafter"/>
</dbReference>
<dbReference type="InterPro" id="IPR041185">
    <property type="entry name" value="IKBKB_SDD"/>
</dbReference>